<reference evidence="1 2" key="1">
    <citation type="journal article" date="2020" name="Genomics">
        <title>Complete, high-quality genomes from long-read metagenomic sequencing of two wolf lichen thalli reveals enigmatic genome architecture.</title>
        <authorList>
            <person name="McKenzie S.K."/>
            <person name="Walston R.F."/>
            <person name="Allen J.L."/>
        </authorList>
    </citation>
    <scope>NUCLEOTIDE SEQUENCE [LARGE SCALE GENOMIC DNA]</scope>
    <source>
        <strain evidence="1">WasteWater2</strain>
    </source>
</reference>
<dbReference type="AlphaFoldDB" id="A0A8H6L4X2"/>
<dbReference type="OrthoDB" id="5345494at2759"/>
<accession>A0A8H6L4X2</accession>
<dbReference type="GeneID" id="59287981"/>
<sequence length="449" mass="50049">MAAANNVLPGSLLDLLSNDLILRHTSPYIGIKSLVSLAATSKAYRSLVYNTPHVFQHANLCGNNVLTGSATVFFLDDLKIDELYAQRFRTIFTILESKNVIQDVRTLILDGLFVPISIIEDILCNDRYQIRLLSLRSVPRLPGHDVLRILRHLIRPTRPKGTPKLKGFYLFGHQDKFQELYNLDEVMRRPGAIGITASVGAQLGAGNHMGYDLHDFRKLARGDPYSHSPYGAPGTSNVLEDSLITSEWPEILEACKGLIAFDAVLCRHNQNSVPNPKPRFATVRLLGCKSCNSCPEGPAYPEASPSDHIPILSPPPLHSSKVEVAQRIDTDGQSYPPLILRCRTCLKDRWCERCNVWWCESCYTIPKNRGHMKGDPASIVPGRASNEDIKGAKKYCYECGQQCQQCQALTQRMCLWCPNQFCLEHDTGCSSNCCAWCNAGGRRGALLDY</sequence>
<evidence type="ECO:0000313" key="1">
    <source>
        <dbReference type="EMBL" id="KAF6235637.1"/>
    </source>
</evidence>
<evidence type="ECO:0000313" key="2">
    <source>
        <dbReference type="Proteomes" id="UP000578531"/>
    </source>
</evidence>
<dbReference type="EMBL" id="JACCJC010000024">
    <property type="protein sequence ID" value="KAF6235637.1"/>
    <property type="molecule type" value="Genomic_DNA"/>
</dbReference>
<organism evidence="1 2">
    <name type="scientific">Letharia columbiana</name>
    <dbReference type="NCBI Taxonomy" id="112416"/>
    <lineage>
        <taxon>Eukaryota</taxon>
        <taxon>Fungi</taxon>
        <taxon>Dikarya</taxon>
        <taxon>Ascomycota</taxon>
        <taxon>Pezizomycotina</taxon>
        <taxon>Lecanoromycetes</taxon>
        <taxon>OSLEUM clade</taxon>
        <taxon>Lecanoromycetidae</taxon>
        <taxon>Lecanorales</taxon>
        <taxon>Lecanorineae</taxon>
        <taxon>Parmeliaceae</taxon>
        <taxon>Letharia</taxon>
    </lineage>
</organism>
<dbReference type="Proteomes" id="UP000578531">
    <property type="component" value="Unassembled WGS sequence"/>
</dbReference>
<dbReference type="RefSeq" id="XP_037165005.1">
    <property type="nucleotide sequence ID" value="XM_037308231.1"/>
</dbReference>
<name>A0A8H6L4X2_9LECA</name>
<proteinExistence type="predicted"/>
<protein>
    <submittedName>
        <fullName evidence="1">Uncharacterized protein</fullName>
    </submittedName>
</protein>
<gene>
    <name evidence="1" type="ORF">HO173_006320</name>
</gene>
<keyword evidence="2" id="KW-1185">Reference proteome</keyword>
<comment type="caution">
    <text evidence="1">The sequence shown here is derived from an EMBL/GenBank/DDBJ whole genome shotgun (WGS) entry which is preliminary data.</text>
</comment>